<evidence type="ECO:0000256" key="11">
    <source>
        <dbReference type="SAM" id="SignalP"/>
    </source>
</evidence>
<feature type="transmembrane region" description="Helical" evidence="10">
    <location>
        <begin position="86"/>
        <end position="109"/>
    </location>
</feature>
<protein>
    <recommendedName>
        <fullName evidence="14">Exopolygalacturonase-like</fullName>
    </recommendedName>
</protein>
<dbReference type="InterPro" id="IPR000743">
    <property type="entry name" value="Glyco_hydro_28"/>
</dbReference>
<keyword evidence="3" id="KW-0134">Cell wall</keyword>
<keyword evidence="7" id="KW-0961">Cell wall biogenesis/degradation</keyword>
<evidence type="ECO:0000256" key="7">
    <source>
        <dbReference type="ARBA" id="ARBA00023316"/>
    </source>
</evidence>
<dbReference type="GO" id="GO:0004650">
    <property type="term" value="F:polygalacturonase activity"/>
    <property type="evidence" value="ECO:0007669"/>
    <property type="project" value="InterPro"/>
</dbReference>
<dbReference type="OrthoDB" id="187139at2759"/>
<dbReference type="GO" id="GO:0005975">
    <property type="term" value="P:carbohydrate metabolic process"/>
    <property type="evidence" value="ECO:0007669"/>
    <property type="project" value="InterPro"/>
</dbReference>
<dbReference type="InterPro" id="IPR006626">
    <property type="entry name" value="PbH1"/>
</dbReference>
<evidence type="ECO:0000256" key="3">
    <source>
        <dbReference type="ARBA" id="ARBA00022512"/>
    </source>
</evidence>
<keyword evidence="10" id="KW-0812">Transmembrane</keyword>
<dbReference type="AlphaFoldDB" id="A0A7J9C3H7"/>
<comment type="subcellular location">
    <subcellularLocation>
        <location evidence="1">Secreted</location>
        <location evidence="1">Cell wall</location>
    </subcellularLocation>
</comment>
<reference evidence="12 13" key="1">
    <citation type="journal article" date="2019" name="Genome Biol. Evol.">
        <title>Insights into the evolution of the New World diploid cottons (Gossypium, subgenus Houzingenia) based on genome sequencing.</title>
        <authorList>
            <person name="Grover C.E."/>
            <person name="Arick M.A. 2nd"/>
            <person name="Thrash A."/>
            <person name="Conover J.L."/>
            <person name="Sanders W.S."/>
            <person name="Peterson D.G."/>
            <person name="Frelichowski J.E."/>
            <person name="Scheffler J.A."/>
            <person name="Scheffler B.E."/>
            <person name="Wendel J.F."/>
        </authorList>
    </citation>
    <scope>NUCLEOTIDE SEQUENCE [LARGE SCALE GENOMIC DNA]</scope>
    <source>
        <strain evidence="12">5</strain>
        <tissue evidence="12">Leaf</tissue>
    </source>
</reference>
<dbReference type="InterPro" id="IPR011050">
    <property type="entry name" value="Pectin_lyase_fold/virulence"/>
</dbReference>
<dbReference type="InterPro" id="IPR012334">
    <property type="entry name" value="Pectin_lyas_fold"/>
</dbReference>
<keyword evidence="6 9" id="KW-0326">Glycosidase</keyword>
<dbReference type="Proteomes" id="UP000593579">
    <property type="component" value="Unassembled WGS sequence"/>
</dbReference>
<feature type="signal peptide" evidence="11">
    <location>
        <begin position="1"/>
        <end position="19"/>
    </location>
</feature>
<evidence type="ECO:0000256" key="8">
    <source>
        <dbReference type="PROSITE-ProRule" id="PRU10052"/>
    </source>
</evidence>
<keyword evidence="4" id="KW-0964">Secreted</keyword>
<dbReference type="Pfam" id="PF00295">
    <property type="entry name" value="Glyco_hydro_28"/>
    <property type="match status" value="2"/>
</dbReference>
<keyword evidence="13" id="KW-1185">Reference proteome</keyword>
<gene>
    <name evidence="12" type="ORF">Gogos_005710</name>
</gene>
<accession>A0A7J9C3H7</accession>
<sequence>MSLDIPFKLLLLFSSFSFTSVPTGATTAGLGSQHAQCYHITTKGPLISLMSRHLVLKPMDSLMTPKFCFLLFLSPFKHLHIIFNTWYVILFFPFIILFHLLLSSFQAFLSAWNKACQATGEVDIMIPKGTYLVGPLKFAGPCENVSKIIVHMKGYLKATTNLFKYGDGTGWVEFRWIEGLTLTGGGTFDGQGAKAWPYNSGSTDFNCKLLPTVCFFHLAHQLCLQIVHVINNLFPQSFELAYKTDEEKFLFQQNVKFLVMNRTIVRGITSVNSKFFHMAPVECKNFKGIKIKISAPADSPNTDGIHIQRSSGVYFSRSLIGTGDDCISIGQGNSQVTITSISCGPGHGISVGSLGRYKDEGDVSGLVVRDCTMIGTSNGIRIKTWANSPGRSAATNMTFENINMENMTNPIIIDQAYCPFASCTPMGPSQVKLSDIYFKKIKGTSLSAVAVALECSKGIPCQDIYLEDVHLELATGEKQVTSTCKNVRAKYIGTQIPPPCA</sequence>
<evidence type="ECO:0000256" key="9">
    <source>
        <dbReference type="RuleBase" id="RU361169"/>
    </source>
</evidence>
<evidence type="ECO:0000256" key="6">
    <source>
        <dbReference type="ARBA" id="ARBA00023295"/>
    </source>
</evidence>
<evidence type="ECO:0000256" key="10">
    <source>
        <dbReference type="SAM" id="Phobius"/>
    </source>
</evidence>
<keyword evidence="10" id="KW-1133">Transmembrane helix</keyword>
<keyword evidence="11" id="KW-0732">Signal</keyword>
<organism evidence="12 13">
    <name type="scientific">Gossypium gossypioides</name>
    <name type="common">Mexican cotton</name>
    <name type="synonym">Selera gossypioides</name>
    <dbReference type="NCBI Taxonomy" id="34282"/>
    <lineage>
        <taxon>Eukaryota</taxon>
        <taxon>Viridiplantae</taxon>
        <taxon>Streptophyta</taxon>
        <taxon>Embryophyta</taxon>
        <taxon>Tracheophyta</taxon>
        <taxon>Spermatophyta</taxon>
        <taxon>Magnoliopsida</taxon>
        <taxon>eudicotyledons</taxon>
        <taxon>Gunneridae</taxon>
        <taxon>Pentapetalae</taxon>
        <taxon>rosids</taxon>
        <taxon>malvids</taxon>
        <taxon>Malvales</taxon>
        <taxon>Malvaceae</taxon>
        <taxon>Malvoideae</taxon>
        <taxon>Gossypium</taxon>
    </lineage>
</organism>
<evidence type="ECO:0000256" key="5">
    <source>
        <dbReference type="ARBA" id="ARBA00022801"/>
    </source>
</evidence>
<evidence type="ECO:0008006" key="14">
    <source>
        <dbReference type="Google" id="ProtNLM"/>
    </source>
</evidence>
<dbReference type="GO" id="GO:0071555">
    <property type="term" value="P:cell wall organization"/>
    <property type="evidence" value="ECO:0007669"/>
    <property type="project" value="UniProtKB-KW"/>
</dbReference>
<dbReference type="PANTHER" id="PTHR31375">
    <property type="match status" value="1"/>
</dbReference>
<evidence type="ECO:0000256" key="2">
    <source>
        <dbReference type="ARBA" id="ARBA00008834"/>
    </source>
</evidence>
<evidence type="ECO:0000256" key="1">
    <source>
        <dbReference type="ARBA" id="ARBA00004191"/>
    </source>
</evidence>
<evidence type="ECO:0000313" key="12">
    <source>
        <dbReference type="EMBL" id="MBA0742986.1"/>
    </source>
</evidence>
<keyword evidence="5 9" id="KW-0378">Hydrolase</keyword>
<proteinExistence type="inferred from homology"/>
<dbReference type="SUPFAM" id="SSF51126">
    <property type="entry name" value="Pectin lyase-like"/>
    <property type="match status" value="1"/>
</dbReference>
<dbReference type="EMBL" id="JABEZY010000008">
    <property type="protein sequence ID" value="MBA0742986.1"/>
    <property type="molecule type" value="Genomic_DNA"/>
</dbReference>
<evidence type="ECO:0000313" key="13">
    <source>
        <dbReference type="Proteomes" id="UP000593579"/>
    </source>
</evidence>
<dbReference type="SMART" id="SM00710">
    <property type="entry name" value="PbH1"/>
    <property type="match status" value="3"/>
</dbReference>
<keyword evidence="10" id="KW-0472">Membrane</keyword>
<name>A0A7J9C3H7_GOSGO</name>
<feature type="active site" evidence="8">
    <location>
        <position position="347"/>
    </location>
</feature>
<dbReference type="Gene3D" id="2.160.20.10">
    <property type="entry name" value="Single-stranded right-handed beta-helix, Pectin lyase-like"/>
    <property type="match status" value="1"/>
</dbReference>
<comment type="similarity">
    <text evidence="2 9">Belongs to the glycosyl hydrolase 28 family.</text>
</comment>
<evidence type="ECO:0000256" key="4">
    <source>
        <dbReference type="ARBA" id="ARBA00022525"/>
    </source>
</evidence>
<feature type="chain" id="PRO_5029510215" description="Exopolygalacturonase-like" evidence="11">
    <location>
        <begin position="20"/>
        <end position="501"/>
    </location>
</feature>
<dbReference type="PROSITE" id="PS00502">
    <property type="entry name" value="POLYGALACTURONASE"/>
    <property type="match status" value="1"/>
</dbReference>
<comment type="caution">
    <text evidence="12">The sequence shown here is derived from an EMBL/GenBank/DDBJ whole genome shotgun (WGS) entry which is preliminary data.</text>
</comment>